<name>A0A4R5F768_9ACTN</name>
<dbReference type="PANTHER" id="PTHR35807">
    <property type="entry name" value="TRANSCRIPTIONAL REGULATOR REDD-RELATED"/>
    <property type="match status" value="1"/>
</dbReference>
<dbReference type="CDD" id="cd15831">
    <property type="entry name" value="BTAD"/>
    <property type="match status" value="1"/>
</dbReference>
<gene>
    <name evidence="8" type="ORF">E1295_26025</name>
</gene>
<evidence type="ECO:0000256" key="5">
    <source>
        <dbReference type="PROSITE-ProRule" id="PRU01091"/>
    </source>
</evidence>
<evidence type="ECO:0000256" key="4">
    <source>
        <dbReference type="ARBA" id="ARBA00023163"/>
    </source>
</evidence>
<dbReference type="Proteomes" id="UP000295136">
    <property type="component" value="Unassembled WGS sequence"/>
</dbReference>
<dbReference type="InterPro" id="IPR016032">
    <property type="entry name" value="Sig_transdc_resp-reg_C-effctor"/>
</dbReference>
<accession>A0A4R5F768</accession>
<proteinExistence type="inferred from homology"/>
<dbReference type="GO" id="GO:0003677">
    <property type="term" value="F:DNA binding"/>
    <property type="evidence" value="ECO:0007669"/>
    <property type="project" value="UniProtKB-UniRule"/>
</dbReference>
<dbReference type="SMART" id="SM01043">
    <property type="entry name" value="BTAD"/>
    <property type="match status" value="1"/>
</dbReference>
<dbReference type="Gene3D" id="1.10.10.10">
    <property type="entry name" value="Winged helix-like DNA-binding domain superfamily/Winged helix DNA-binding domain"/>
    <property type="match status" value="1"/>
</dbReference>
<dbReference type="AlphaFoldDB" id="A0A4R5F768"/>
<dbReference type="SUPFAM" id="SSF46894">
    <property type="entry name" value="C-terminal effector domain of the bipartite response regulators"/>
    <property type="match status" value="1"/>
</dbReference>
<keyword evidence="9" id="KW-1185">Reference proteome</keyword>
<sequence length="283" mass="31642">MLTPPSPRPQDQEPTAHVRRPTFQLLGNVSVRPSTGGQLALRPKHRQLLALLLLQANSPVPTEALIERLWDGTPPASAFGNLKTYIWELRRSISPHDPAAAPIDTVSNGYRVTADAGNLDVIRFRQLAREGHQALGHNDHITAWDRFDQALRTWNGRALQDSRTLRALRDESDRLEEQRVSVVTELVDLLIARGAYADSIDRLHSVMNPGKPRERLWAQLMLALYLDGRQIEALGTYQQLRRLLIDSAGIDPTHFVQRLHERMLSADVTLGVSWGGSAGATIF</sequence>
<feature type="DNA-binding region" description="OmpR/PhoB-type" evidence="5">
    <location>
        <begin position="13"/>
        <end position="114"/>
    </location>
</feature>
<dbReference type="Pfam" id="PF03704">
    <property type="entry name" value="BTAD"/>
    <property type="match status" value="1"/>
</dbReference>
<dbReference type="EMBL" id="SMLD01000076">
    <property type="protein sequence ID" value="TDE43673.1"/>
    <property type="molecule type" value="Genomic_DNA"/>
</dbReference>
<dbReference type="SMART" id="SM00862">
    <property type="entry name" value="Trans_reg_C"/>
    <property type="match status" value="1"/>
</dbReference>
<evidence type="ECO:0000256" key="3">
    <source>
        <dbReference type="ARBA" id="ARBA00023125"/>
    </source>
</evidence>
<dbReference type="Gene3D" id="1.25.40.10">
    <property type="entry name" value="Tetratricopeptide repeat domain"/>
    <property type="match status" value="1"/>
</dbReference>
<keyword evidence="2" id="KW-0805">Transcription regulation</keyword>
<dbReference type="Pfam" id="PF00486">
    <property type="entry name" value="Trans_reg_C"/>
    <property type="match status" value="1"/>
</dbReference>
<dbReference type="InterPro" id="IPR036388">
    <property type="entry name" value="WH-like_DNA-bd_sf"/>
</dbReference>
<evidence type="ECO:0000256" key="2">
    <source>
        <dbReference type="ARBA" id="ARBA00023015"/>
    </source>
</evidence>
<keyword evidence="3 5" id="KW-0238">DNA-binding</keyword>
<dbReference type="PROSITE" id="PS51755">
    <property type="entry name" value="OMPR_PHOB"/>
    <property type="match status" value="1"/>
</dbReference>
<dbReference type="InterPro" id="IPR001867">
    <property type="entry name" value="OmpR/PhoB-type_DNA-bd"/>
</dbReference>
<reference evidence="8 9" key="1">
    <citation type="submission" date="2019-03" db="EMBL/GenBank/DDBJ databases">
        <title>Draft genome sequences of novel Actinobacteria.</title>
        <authorList>
            <person name="Sahin N."/>
            <person name="Ay H."/>
            <person name="Saygin H."/>
        </authorList>
    </citation>
    <scope>NUCLEOTIDE SEQUENCE [LARGE SCALE GENOMIC DNA]</scope>
    <source>
        <strain evidence="8 9">6K102</strain>
    </source>
</reference>
<keyword evidence="4" id="KW-0804">Transcription</keyword>
<dbReference type="InterPro" id="IPR005158">
    <property type="entry name" value="BTAD"/>
</dbReference>
<evidence type="ECO:0000313" key="9">
    <source>
        <dbReference type="Proteomes" id="UP000295136"/>
    </source>
</evidence>
<organism evidence="8 9">
    <name type="scientific">Nonomuraea mesophila</name>
    <dbReference type="NCBI Taxonomy" id="2530382"/>
    <lineage>
        <taxon>Bacteria</taxon>
        <taxon>Bacillati</taxon>
        <taxon>Actinomycetota</taxon>
        <taxon>Actinomycetes</taxon>
        <taxon>Streptosporangiales</taxon>
        <taxon>Streptosporangiaceae</taxon>
        <taxon>Nonomuraea</taxon>
    </lineage>
</organism>
<dbReference type="GO" id="GO:0006355">
    <property type="term" value="P:regulation of DNA-templated transcription"/>
    <property type="evidence" value="ECO:0007669"/>
    <property type="project" value="InterPro"/>
</dbReference>
<evidence type="ECO:0000259" key="7">
    <source>
        <dbReference type="PROSITE" id="PS51755"/>
    </source>
</evidence>
<dbReference type="PANTHER" id="PTHR35807:SF1">
    <property type="entry name" value="TRANSCRIPTIONAL REGULATOR REDD"/>
    <property type="match status" value="1"/>
</dbReference>
<dbReference type="GO" id="GO:0000160">
    <property type="term" value="P:phosphorelay signal transduction system"/>
    <property type="evidence" value="ECO:0007669"/>
    <property type="project" value="InterPro"/>
</dbReference>
<feature type="coiled-coil region" evidence="6">
    <location>
        <begin position="158"/>
        <end position="185"/>
    </location>
</feature>
<evidence type="ECO:0000313" key="8">
    <source>
        <dbReference type="EMBL" id="TDE43673.1"/>
    </source>
</evidence>
<evidence type="ECO:0000256" key="1">
    <source>
        <dbReference type="ARBA" id="ARBA00005820"/>
    </source>
</evidence>
<dbReference type="RefSeq" id="WP_132633591.1">
    <property type="nucleotide sequence ID" value="NZ_SMLD01000076.1"/>
</dbReference>
<comment type="similarity">
    <text evidence="1">Belongs to the AfsR/DnrI/RedD regulatory family.</text>
</comment>
<dbReference type="InterPro" id="IPR051677">
    <property type="entry name" value="AfsR-DnrI-RedD_regulator"/>
</dbReference>
<dbReference type="InterPro" id="IPR011990">
    <property type="entry name" value="TPR-like_helical_dom_sf"/>
</dbReference>
<evidence type="ECO:0000256" key="6">
    <source>
        <dbReference type="SAM" id="Coils"/>
    </source>
</evidence>
<protein>
    <submittedName>
        <fullName evidence="8">AfsR/SARP family transcriptional regulator</fullName>
    </submittedName>
</protein>
<dbReference type="SUPFAM" id="SSF48452">
    <property type="entry name" value="TPR-like"/>
    <property type="match status" value="1"/>
</dbReference>
<keyword evidence="6" id="KW-0175">Coiled coil</keyword>
<feature type="domain" description="OmpR/PhoB-type" evidence="7">
    <location>
        <begin position="13"/>
        <end position="114"/>
    </location>
</feature>
<comment type="caution">
    <text evidence="8">The sequence shown here is derived from an EMBL/GenBank/DDBJ whole genome shotgun (WGS) entry which is preliminary data.</text>
</comment>